<comment type="caution">
    <text evidence="1">The sequence shown here is derived from an EMBL/GenBank/DDBJ whole genome shotgun (WGS) entry which is preliminary data.</text>
</comment>
<dbReference type="Proteomes" id="UP000789702">
    <property type="component" value="Unassembled WGS sequence"/>
</dbReference>
<accession>A0ACA9PN81</accession>
<name>A0ACA9PN81_9GLOM</name>
<sequence>KREAKPLDKRTAVPGHKNSYEYNYYGYYDGGDDYGDYDGGDDYGDYDSGDDYGDYYDEYDYGGYK</sequence>
<feature type="non-terminal residue" evidence="1">
    <location>
        <position position="1"/>
    </location>
</feature>
<dbReference type="EMBL" id="CAJVPU010030474">
    <property type="protein sequence ID" value="CAG8714062.1"/>
    <property type="molecule type" value="Genomic_DNA"/>
</dbReference>
<evidence type="ECO:0000313" key="1">
    <source>
        <dbReference type="EMBL" id="CAG8714062.1"/>
    </source>
</evidence>
<organism evidence="1 2">
    <name type="scientific">Dentiscutata heterogama</name>
    <dbReference type="NCBI Taxonomy" id="1316150"/>
    <lineage>
        <taxon>Eukaryota</taxon>
        <taxon>Fungi</taxon>
        <taxon>Fungi incertae sedis</taxon>
        <taxon>Mucoromycota</taxon>
        <taxon>Glomeromycotina</taxon>
        <taxon>Glomeromycetes</taxon>
        <taxon>Diversisporales</taxon>
        <taxon>Gigasporaceae</taxon>
        <taxon>Dentiscutata</taxon>
    </lineage>
</organism>
<reference evidence="1" key="1">
    <citation type="submission" date="2021-06" db="EMBL/GenBank/DDBJ databases">
        <authorList>
            <person name="Kallberg Y."/>
            <person name="Tangrot J."/>
            <person name="Rosling A."/>
        </authorList>
    </citation>
    <scope>NUCLEOTIDE SEQUENCE</scope>
    <source>
        <strain evidence="1">IL203A</strain>
    </source>
</reference>
<proteinExistence type="predicted"/>
<gene>
    <name evidence="1" type="ORF">DHETER_LOCUS12431</name>
</gene>
<evidence type="ECO:0000313" key="2">
    <source>
        <dbReference type="Proteomes" id="UP000789702"/>
    </source>
</evidence>
<feature type="non-terminal residue" evidence="1">
    <location>
        <position position="65"/>
    </location>
</feature>
<keyword evidence="2" id="KW-1185">Reference proteome</keyword>
<protein>
    <submittedName>
        <fullName evidence="1">2433_t:CDS:1</fullName>
    </submittedName>
</protein>